<evidence type="ECO:0000256" key="1">
    <source>
        <dbReference type="SAM" id="MobiDB-lite"/>
    </source>
</evidence>
<feature type="region of interest" description="Disordered" evidence="1">
    <location>
        <begin position="652"/>
        <end position="681"/>
    </location>
</feature>
<gene>
    <name evidence="3" type="ORF">CAMP_LOCUS13658</name>
</gene>
<name>A0A9P1IUL0_9PELO</name>
<feature type="domain" description="Tudor-knot" evidence="2">
    <location>
        <begin position="70"/>
        <end position="148"/>
    </location>
</feature>
<comment type="caution">
    <text evidence="3">The sequence shown here is derived from an EMBL/GenBank/DDBJ whole genome shotgun (WGS) entry which is preliminary data.</text>
</comment>
<dbReference type="EMBL" id="CANHGI010000005">
    <property type="protein sequence ID" value="CAI5451021.1"/>
    <property type="molecule type" value="Genomic_DNA"/>
</dbReference>
<feature type="compositionally biased region" description="Basic and acidic residues" evidence="1">
    <location>
        <begin position="653"/>
        <end position="666"/>
    </location>
</feature>
<evidence type="ECO:0000259" key="2">
    <source>
        <dbReference type="Pfam" id="PF11717"/>
    </source>
</evidence>
<feature type="compositionally biased region" description="Polar residues" evidence="1">
    <location>
        <begin position="671"/>
        <end position="681"/>
    </location>
</feature>
<dbReference type="AlphaFoldDB" id="A0A9P1IUL0"/>
<keyword evidence="4" id="KW-1185">Reference proteome</keyword>
<evidence type="ECO:0000313" key="4">
    <source>
        <dbReference type="Proteomes" id="UP001152747"/>
    </source>
</evidence>
<dbReference type="Gene3D" id="2.30.30.140">
    <property type="match status" value="1"/>
</dbReference>
<evidence type="ECO:0000313" key="3">
    <source>
        <dbReference type="EMBL" id="CAI5451021.1"/>
    </source>
</evidence>
<accession>A0A9P1IUL0</accession>
<proteinExistence type="predicted"/>
<feature type="compositionally biased region" description="Basic and acidic residues" evidence="1">
    <location>
        <begin position="7"/>
        <end position="21"/>
    </location>
</feature>
<feature type="compositionally biased region" description="Low complexity" evidence="1">
    <location>
        <begin position="445"/>
        <end position="455"/>
    </location>
</feature>
<dbReference type="OrthoDB" id="10068428at2759"/>
<protein>
    <recommendedName>
        <fullName evidence="2">Tudor-knot domain-containing protein</fullName>
    </recommendedName>
</protein>
<sequence length="681" mass="75515">MENISGSKDDFEKKKKKDKSDISTTSNRPKTERKNVGAIPIPDANGTGENGENPDEGYLQSNIISHFYMGQKVRAMHGDRWYDARVVEIRQSKTNDITAILKKGNNPDALSPELKDELLKLAKKMECFVHYLGWNSRYDEWINLTKLKVSEKDQQSSRNLIKENLKTVTDMKIALAEYSEDGPTIEKILESIRDIKEKEKEEPVTAEPPQIQSPPQQPSSLSTPVPPNVPINIPLPVPIPLPIPIQSPPTTSQIVVNTIEKKSVVASPLPPTIERPASLSPQATGFGSPTRVAAMLSAAAAATSSTEVTVRDVAAMAVGLEARQRGGRVLIGPASNRNQKTLLHQVSSEAGLQALRSSYVPVTTTATYVAAIESTSKDEAQKDIQKEVEKKIEEKPIEEIQKEDKIEEEKEEKTIEAVIVKQPETPPKKEGTPEKSEELRKSARKSTIASSTASINAQKAALLMQSGPLTFPTPEKEKEKEKTPQPAFIDTPIVARKLSNTVTPTTTTPFADPTLLPSTSKGVPNKRKRSGRGGFGGSGIDRKSHGKNKNEDDSDEEDLGGGEASHSTPTISHRADTFHSLKTKMHKLMEQNNELNDLSLLDLPDYDQLLKNTRDEDLSDILEARCFELREIYMTAKSDIVAMEKKKRRFYEKKREKEKKMRERRSMTPMIASTSNTISDL</sequence>
<feature type="compositionally biased region" description="Low complexity" evidence="1">
    <location>
        <begin position="501"/>
        <end position="517"/>
    </location>
</feature>
<dbReference type="InterPro" id="IPR016197">
    <property type="entry name" value="Chromo-like_dom_sf"/>
</dbReference>
<feature type="region of interest" description="Disordered" evidence="1">
    <location>
        <begin position="1"/>
        <end position="56"/>
    </location>
</feature>
<feature type="compositionally biased region" description="Basic and acidic residues" evidence="1">
    <location>
        <begin position="540"/>
        <end position="551"/>
    </location>
</feature>
<dbReference type="SUPFAM" id="SSF54160">
    <property type="entry name" value="Chromo domain-like"/>
    <property type="match status" value="1"/>
</dbReference>
<reference evidence="3" key="1">
    <citation type="submission" date="2022-11" db="EMBL/GenBank/DDBJ databases">
        <authorList>
            <person name="Kikuchi T."/>
        </authorList>
    </citation>
    <scope>NUCLEOTIDE SEQUENCE</scope>
    <source>
        <strain evidence="3">PS1010</strain>
    </source>
</reference>
<feature type="region of interest" description="Disordered" evidence="1">
    <location>
        <begin position="198"/>
        <end position="227"/>
    </location>
</feature>
<organism evidence="3 4">
    <name type="scientific">Caenorhabditis angaria</name>
    <dbReference type="NCBI Taxonomy" id="860376"/>
    <lineage>
        <taxon>Eukaryota</taxon>
        <taxon>Metazoa</taxon>
        <taxon>Ecdysozoa</taxon>
        <taxon>Nematoda</taxon>
        <taxon>Chromadorea</taxon>
        <taxon>Rhabditida</taxon>
        <taxon>Rhabditina</taxon>
        <taxon>Rhabditomorpha</taxon>
        <taxon>Rhabditoidea</taxon>
        <taxon>Rhabditidae</taxon>
        <taxon>Peloderinae</taxon>
        <taxon>Caenorhabditis</taxon>
    </lineage>
</organism>
<dbReference type="Proteomes" id="UP001152747">
    <property type="component" value="Unassembled WGS sequence"/>
</dbReference>
<feature type="compositionally biased region" description="Basic and acidic residues" evidence="1">
    <location>
        <begin position="426"/>
        <end position="441"/>
    </location>
</feature>
<feature type="compositionally biased region" description="Basic and acidic residues" evidence="1">
    <location>
        <begin position="474"/>
        <end position="483"/>
    </location>
</feature>
<feature type="region of interest" description="Disordered" evidence="1">
    <location>
        <begin position="420"/>
        <end position="574"/>
    </location>
</feature>
<dbReference type="Pfam" id="PF11717">
    <property type="entry name" value="Tudor-knot"/>
    <property type="match status" value="1"/>
</dbReference>
<dbReference type="InterPro" id="IPR025995">
    <property type="entry name" value="Tudor-knot"/>
</dbReference>